<dbReference type="Pfam" id="PF13335">
    <property type="entry name" value="Mg_chelatase_C"/>
    <property type="match status" value="1"/>
</dbReference>
<dbReference type="Pfam" id="PF01078">
    <property type="entry name" value="Mg_chelatase"/>
    <property type="match status" value="1"/>
</dbReference>
<keyword evidence="2" id="KW-0547">Nucleotide-binding</keyword>
<evidence type="ECO:0000313" key="6">
    <source>
        <dbReference type="Proteomes" id="UP000634043"/>
    </source>
</evidence>
<dbReference type="InterPro" id="IPR000523">
    <property type="entry name" value="Mg_chelatse_chII-like_cat_dom"/>
</dbReference>
<dbReference type="Proteomes" id="UP000634043">
    <property type="component" value="Unassembled WGS sequence"/>
</dbReference>
<dbReference type="SMART" id="SM00382">
    <property type="entry name" value="AAA"/>
    <property type="match status" value="1"/>
</dbReference>
<gene>
    <name evidence="5" type="ORF">GCM10011323_39160</name>
</gene>
<dbReference type="InterPro" id="IPR014721">
    <property type="entry name" value="Ribsml_uS5_D2-typ_fold_subgr"/>
</dbReference>
<evidence type="ECO:0000313" key="5">
    <source>
        <dbReference type="EMBL" id="GGG31998.1"/>
    </source>
</evidence>
<dbReference type="Gene3D" id="3.40.50.300">
    <property type="entry name" value="P-loop containing nucleotide triphosphate hydrolases"/>
    <property type="match status" value="1"/>
</dbReference>
<keyword evidence="3" id="KW-0067">ATP-binding</keyword>
<dbReference type="PANTHER" id="PTHR32039:SF7">
    <property type="entry name" value="COMPETENCE PROTEIN COMM"/>
    <property type="match status" value="1"/>
</dbReference>
<accession>A0ABQ1WIZ9</accession>
<dbReference type="InterPro" id="IPR027417">
    <property type="entry name" value="P-loop_NTPase"/>
</dbReference>
<sequence length="512" mass="56084">MLIKTFGSAVQGVNAYTVTVEVSVSAGAKYFLVGLPDNAIKEGEQRIESALAQYGYKLKRQKTIINMAPADIRKEGAAYDLTIAMGMLAAGGQMDAGKLPQYMIMGELSLDGSLRPIKGVLPIAIQARKEGFKGIILPASNAREAAIVNNLDVIGVENIKEAIDFLNDELAIQPVKIDTRDVFQNTANQYAADFSDVQGQENIKRALEIAAAGGHNVIMIGPPGAGKTMLAKRLPSILPPLSMHEALETTKIHSVAGKLGEISSLLATRPYRSPHHTISDVALVGGGGIPQPGEISLAHNGVLFLDELPEFKRTALEVMRQPLEERRVTISRAKTTLDFPANFMLIASMNPCPCGFYNHPEKECVCAPGLVQRYLNKVSGPLLDRIDLHVEVTPVTFDEMTATRKAENSETIRERVVRARELQRERFKEFDDIHSNAMMPSQMVKEICQISDAGRTLLKTAMERLGLSARAYDRILKVSRTIADLADSEEIKIEHLAEAIQYRSLDRDGWAG</sequence>
<dbReference type="InterPro" id="IPR004482">
    <property type="entry name" value="Mg_chelat-rel"/>
</dbReference>
<evidence type="ECO:0000256" key="3">
    <source>
        <dbReference type="ARBA" id="ARBA00022840"/>
    </source>
</evidence>
<dbReference type="PANTHER" id="PTHR32039">
    <property type="entry name" value="MAGNESIUM-CHELATASE SUBUNIT CHLI"/>
    <property type="match status" value="1"/>
</dbReference>
<dbReference type="InterPro" id="IPR025158">
    <property type="entry name" value="Mg_chelat-rel_C"/>
</dbReference>
<dbReference type="SUPFAM" id="SSF52540">
    <property type="entry name" value="P-loop containing nucleoside triphosphate hydrolases"/>
    <property type="match status" value="1"/>
</dbReference>
<evidence type="ECO:0000256" key="2">
    <source>
        <dbReference type="ARBA" id="ARBA00022741"/>
    </source>
</evidence>
<proteinExistence type="inferred from homology"/>
<dbReference type="InterPro" id="IPR045006">
    <property type="entry name" value="CHLI-like"/>
</dbReference>
<dbReference type="Gene3D" id="3.30.230.10">
    <property type="match status" value="1"/>
</dbReference>
<reference evidence="6" key="1">
    <citation type="journal article" date="2019" name="Int. J. Syst. Evol. Microbiol.">
        <title>The Global Catalogue of Microorganisms (GCM) 10K type strain sequencing project: providing services to taxonomists for standard genome sequencing and annotation.</title>
        <authorList>
            <consortium name="The Broad Institute Genomics Platform"/>
            <consortium name="The Broad Institute Genome Sequencing Center for Infectious Disease"/>
            <person name="Wu L."/>
            <person name="Ma J."/>
        </authorList>
    </citation>
    <scope>NUCLEOTIDE SEQUENCE [LARGE SCALE GENOMIC DNA]</scope>
    <source>
        <strain evidence="6">CGMCC 1.12749</strain>
    </source>
</reference>
<comment type="caution">
    <text evidence="5">The sequence shown here is derived from an EMBL/GenBank/DDBJ whole genome shotgun (WGS) entry which is preliminary data.</text>
</comment>
<feature type="domain" description="AAA+ ATPase" evidence="4">
    <location>
        <begin position="213"/>
        <end position="396"/>
    </location>
</feature>
<dbReference type="PRINTS" id="PR01657">
    <property type="entry name" value="MCMFAMILY"/>
</dbReference>
<dbReference type="InterPro" id="IPR001208">
    <property type="entry name" value="MCM_dom"/>
</dbReference>
<dbReference type="RefSeq" id="WP_188503237.1">
    <property type="nucleotide sequence ID" value="NZ_BMFP01000011.1"/>
</dbReference>
<dbReference type="Pfam" id="PF13541">
    <property type="entry name" value="ChlI"/>
    <property type="match status" value="1"/>
</dbReference>
<keyword evidence="6" id="KW-1185">Reference proteome</keyword>
<organism evidence="5 6">
    <name type="scientific">Pontibacter amylolyticus</name>
    <dbReference type="NCBI Taxonomy" id="1424080"/>
    <lineage>
        <taxon>Bacteria</taxon>
        <taxon>Pseudomonadati</taxon>
        <taxon>Bacteroidota</taxon>
        <taxon>Cytophagia</taxon>
        <taxon>Cytophagales</taxon>
        <taxon>Hymenobacteraceae</taxon>
        <taxon>Pontibacter</taxon>
    </lineage>
</organism>
<evidence type="ECO:0000256" key="1">
    <source>
        <dbReference type="ARBA" id="ARBA00006354"/>
    </source>
</evidence>
<dbReference type="InterPro" id="IPR003593">
    <property type="entry name" value="AAA+_ATPase"/>
</dbReference>
<name>A0ABQ1WIZ9_9BACT</name>
<dbReference type="SUPFAM" id="SSF54211">
    <property type="entry name" value="Ribosomal protein S5 domain 2-like"/>
    <property type="match status" value="1"/>
</dbReference>
<protein>
    <submittedName>
        <fullName evidence="5">Magnesium chelatase</fullName>
    </submittedName>
</protein>
<dbReference type="NCBIfam" id="TIGR00368">
    <property type="entry name" value="YifB family Mg chelatase-like AAA ATPase"/>
    <property type="match status" value="1"/>
</dbReference>
<evidence type="ECO:0000259" key="4">
    <source>
        <dbReference type="SMART" id="SM00382"/>
    </source>
</evidence>
<dbReference type="EMBL" id="BMFP01000011">
    <property type="protein sequence ID" value="GGG31998.1"/>
    <property type="molecule type" value="Genomic_DNA"/>
</dbReference>
<comment type="similarity">
    <text evidence="1">Belongs to the Mg-chelatase subunits D/I family. ComM subfamily.</text>
</comment>
<dbReference type="InterPro" id="IPR020568">
    <property type="entry name" value="Ribosomal_Su5_D2-typ_SF"/>
</dbReference>